<feature type="compositionally biased region" description="Polar residues" evidence="4">
    <location>
        <begin position="280"/>
        <end position="290"/>
    </location>
</feature>
<dbReference type="PROSITE" id="PS50949">
    <property type="entry name" value="HTH_GNTR"/>
    <property type="match status" value="2"/>
</dbReference>
<dbReference type="Gene3D" id="1.10.10.10">
    <property type="entry name" value="Winged helix-like DNA-binding domain superfamily/Winged helix DNA-binding domain"/>
    <property type="match status" value="2"/>
</dbReference>
<feature type="region of interest" description="Disordered" evidence="4">
    <location>
        <begin position="77"/>
        <end position="98"/>
    </location>
</feature>
<dbReference type="InterPro" id="IPR045745">
    <property type="entry name" value="HTH_58_Actinobacteria-type"/>
</dbReference>
<dbReference type="PANTHER" id="PTHR44846">
    <property type="entry name" value="MANNOSYL-D-GLYCERATE TRANSPORT/METABOLISM SYSTEM REPRESSOR MNGR-RELATED"/>
    <property type="match status" value="1"/>
</dbReference>
<dbReference type="GeneID" id="69812524"/>
<dbReference type="Proteomes" id="UP001272987">
    <property type="component" value="Unassembled WGS sequence"/>
</dbReference>
<keyword evidence="8" id="KW-1185">Reference proteome</keyword>
<dbReference type="Pfam" id="PF00392">
    <property type="entry name" value="GntR"/>
    <property type="match status" value="1"/>
</dbReference>
<dbReference type="InterPro" id="IPR036390">
    <property type="entry name" value="WH_DNA-bd_sf"/>
</dbReference>
<keyword evidence="2" id="KW-0238">DNA-binding</keyword>
<gene>
    <name evidence="6" type="ORF">PV399_32505</name>
    <name evidence="7" type="ORF">PV666_34500</name>
</gene>
<feature type="domain" description="HTH gntR-type" evidence="5">
    <location>
        <begin position="192"/>
        <end position="259"/>
    </location>
</feature>
<feature type="region of interest" description="Disordered" evidence="4">
    <location>
        <begin position="257"/>
        <end position="290"/>
    </location>
</feature>
<evidence type="ECO:0000256" key="1">
    <source>
        <dbReference type="ARBA" id="ARBA00023015"/>
    </source>
</evidence>
<dbReference type="Proteomes" id="UP001282288">
    <property type="component" value="Unassembled WGS sequence"/>
</dbReference>
<evidence type="ECO:0000313" key="6">
    <source>
        <dbReference type="EMBL" id="MDX2964404.1"/>
    </source>
</evidence>
<feature type="compositionally biased region" description="Basic residues" evidence="4">
    <location>
        <begin position="83"/>
        <end position="94"/>
    </location>
</feature>
<evidence type="ECO:0000313" key="7">
    <source>
        <dbReference type="EMBL" id="MDX3022953.1"/>
    </source>
</evidence>
<dbReference type="InterPro" id="IPR036388">
    <property type="entry name" value="WH-like_DNA-bd_sf"/>
</dbReference>
<sequence>MSVVAEEKSDLDWKKYLAGIRAPGKSARLKGEEEEKMQKAICEAYSAGGSIREIAKYVGRSFGSVHRALQGRVALRSRGGGRSTRKAGGRRTRKAPTPSLDRAERILRQEFSGKTCKMNHRIPLDFLAERIGMTRKTFEKAARKLEADGILLFFPGRGYVVVDPADPPKGDTLRVCIRPGMWVNWLIGEPETPNTEYLKKAIIELVNEGVWRAGRTIPARLEIGATFGATENTVRRVLCALEEEGLLARRGRGLYVQDPKRKTEQAEEPPVSAAGAVRKSGTTTSVRNRP</sequence>
<evidence type="ECO:0000256" key="3">
    <source>
        <dbReference type="ARBA" id="ARBA00023163"/>
    </source>
</evidence>
<evidence type="ECO:0000313" key="8">
    <source>
        <dbReference type="Proteomes" id="UP001272987"/>
    </source>
</evidence>
<keyword evidence="3" id="KW-0804">Transcription</keyword>
<feature type="domain" description="HTH gntR-type" evidence="5">
    <location>
        <begin position="97"/>
        <end position="164"/>
    </location>
</feature>
<dbReference type="InterPro" id="IPR000524">
    <property type="entry name" value="Tscrpt_reg_HTH_GntR"/>
</dbReference>
<name>A0AAP6BGQ4_9ACTN</name>
<dbReference type="SMART" id="SM00345">
    <property type="entry name" value="HTH_GNTR"/>
    <property type="match status" value="2"/>
</dbReference>
<dbReference type="GO" id="GO:0045892">
    <property type="term" value="P:negative regulation of DNA-templated transcription"/>
    <property type="evidence" value="ECO:0007669"/>
    <property type="project" value="TreeGrafter"/>
</dbReference>
<accession>A0AAP6BGQ4</accession>
<evidence type="ECO:0000256" key="4">
    <source>
        <dbReference type="SAM" id="MobiDB-lite"/>
    </source>
</evidence>
<reference evidence="6 8" key="1">
    <citation type="journal article" date="2023" name="Microb. Genom.">
        <title>Mesoterricola silvestris gen. nov., sp. nov., Mesoterricola sediminis sp. nov., Geothrix oryzae sp. nov., Geothrix edaphica sp. nov., Geothrix rubra sp. nov., and Geothrix limicola sp. nov., six novel members of Acidobacteriota isolated from soils.</title>
        <authorList>
            <person name="Weisberg A.J."/>
            <person name="Pearce E."/>
            <person name="Kramer C.G."/>
            <person name="Chang J.H."/>
            <person name="Clarke C.R."/>
        </authorList>
    </citation>
    <scope>NUCLEOTIDE SEQUENCE</scope>
    <source>
        <strain evidence="7 8">NB05-1H</strain>
        <strain evidence="6">NRRL_B-16521</strain>
    </source>
</reference>
<keyword evidence="1" id="KW-0805">Transcription regulation</keyword>
<evidence type="ECO:0000256" key="2">
    <source>
        <dbReference type="ARBA" id="ARBA00023125"/>
    </source>
</evidence>
<dbReference type="EMBL" id="JARAWP010000024">
    <property type="protein sequence ID" value="MDX3022953.1"/>
    <property type="molecule type" value="Genomic_DNA"/>
</dbReference>
<dbReference type="EMBL" id="JARAWC010000030">
    <property type="protein sequence ID" value="MDX2964404.1"/>
    <property type="molecule type" value="Genomic_DNA"/>
</dbReference>
<evidence type="ECO:0000259" key="5">
    <source>
        <dbReference type="PROSITE" id="PS50949"/>
    </source>
</evidence>
<dbReference type="InterPro" id="IPR050679">
    <property type="entry name" value="Bact_HTH_transcr_reg"/>
</dbReference>
<dbReference type="RefSeq" id="WP_141655567.1">
    <property type="nucleotide sequence ID" value="NZ_CP122369.1"/>
</dbReference>
<dbReference type="Pfam" id="PF19575">
    <property type="entry name" value="HTH_58"/>
    <property type="match status" value="1"/>
</dbReference>
<dbReference type="PANTHER" id="PTHR44846:SF1">
    <property type="entry name" value="MANNOSYL-D-GLYCERATE TRANSPORT_METABOLISM SYSTEM REPRESSOR MNGR-RELATED"/>
    <property type="match status" value="1"/>
</dbReference>
<comment type="caution">
    <text evidence="6">The sequence shown here is derived from an EMBL/GenBank/DDBJ whole genome shotgun (WGS) entry which is preliminary data.</text>
</comment>
<protein>
    <submittedName>
        <fullName evidence="6">GntR family transcriptional regulator</fullName>
    </submittedName>
</protein>
<dbReference type="GO" id="GO:0003700">
    <property type="term" value="F:DNA-binding transcription factor activity"/>
    <property type="evidence" value="ECO:0007669"/>
    <property type="project" value="InterPro"/>
</dbReference>
<proteinExistence type="predicted"/>
<dbReference type="AlphaFoldDB" id="A0AAP6BGQ4"/>
<evidence type="ECO:0000313" key="9">
    <source>
        <dbReference type="Proteomes" id="UP001282288"/>
    </source>
</evidence>
<dbReference type="GO" id="GO:0003677">
    <property type="term" value="F:DNA binding"/>
    <property type="evidence" value="ECO:0007669"/>
    <property type="project" value="UniProtKB-KW"/>
</dbReference>
<organism evidence="6 9">
    <name type="scientific">Streptomyces acidiscabies</name>
    <dbReference type="NCBI Taxonomy" id="42234"/>
    <lineage>
        <taxon>Bacteria</taxon>
        <taxon>Bacillati</taxon>
        <taxon>Actinomycetota</taxon>
        <taxon>Actinomycetes</taxon>
        <taxon>Kitasatosporales</taxon>
        <taxon>Streptomycetaceae</taxon>
        <taxon>Streptomyces</taxon>
    </lineage>
</organism>
<dbReference type="SUPFAM" id="SSF46785">
    <property type="entry name" value="Winged helix' DNA-binding domain"/>
    <property type="match status" value="2"/>
</dbReference>